<evidence type="ECO:0008006" key="6">
    <source>
        <dbReference type="Google" id="ProtNLM"/>
    </source>
</evidence>
<evidence type="ECO:0000256" key="2">
    <source>
        <dbReference type="ARBA" id="ARBA00022737"/>
    </source>
</evidence>
<dbReference type="NCBIfam" id="TIGR00756">
    <property type="entry name" value="PPR"/>
    <property type="match status" value="2"/>
</dbReference>
<keyword evidence="2" id="KW-0677">Repeat</keyword>
<keyword evidence="5" id="KW-1185">Reference proteome</keyword>
<evidence type="ECO:0000256" key="1">
    <source>
        <dbReference type="ARBA" id="ARBA00007626"/>
    </source>
</evidence>
<evidence type="ECO:0000256" key="3">
    <source>
        <dbReference type="PROSITE-ProRule" id="PRU00708"/>
    </source>
</evidence>
<dbReference type="Gene3D" id="1.25.40.10">
    <property type="entry name" value="Tetratricopeptide repeat domain"/>
    <property type="match status" value="1"/>
</dbReference>
<dbReference type="InterPro" id="IPR011990">
    <property type="entry name" value="TPR-like_helical_dom_sf"/>
</dbReference>
<dbReference type="PANTHER" id="PTHR47936">
    <property type="entry name" value="PPR_LONG DOMAIN-CONTAINING PROTEIN"/>
    <property type="match status" value="1"/>
</dbReference>
<dbReference type="EMBL" id="JBJUIK010000001">
    <property type="protein sequence ID" value="KAL3538927.1"/>
    <property type="molecule type" value="Genomic_DNA"/>
</dbReference>
<evidence type="ECO:0000313" key="4">
    <source>
        <dbReference type="EMBL" id="KAL3538927.1"/>
    </source>
</evidence>
<gene>
    <name evidence="4" type="ORF">ACH5RR_002293</name>
</gene>
<sequence length="143" mass="15983">MGRMNCAPNVCSYSAMMAAYREDRRMEDAERVWDEMGVEGLQPDIVAYDAVIGGLRGIGEVWRAEEKFREMSLSGLESSSVTYKRLVDGYCKIADVDSVILLYNDTCRKGFRPEGTTADGMIKLLFGSSMVSKALEIFRLAKN</sequence>
<dbReference type="InterPro" id="IPR002885">
    <property type="entry name" value="PPR_rpt"/>
</dbReference>
<accession>A0ABD3B5U3</accession>
<dbReference type="PROSITE" id="PS51375">
    <property type="entry name" value="PPR"/>
    <property type="match status" value="2"/>
</dbReference>
<name>A0ABD3B5U3_9GENT</name>
<reference evidence="4 5" key="1">
    <citation type="submission" date="2024-11" db="EMBL/GenBank/DDBJ databases">
        <title>A near-complete genome assembly of Cinchona calisaya.</title>
        <authorList>
            <person name="Lian D.C."/>
            <person name="Zhao X.W."/>
            <person name="Wei L."/>
        </authorList>
    </citation>
    <scope>NUCLEOTIDE SEQUENCE [LARGE SCALE GENOMIC DNA]</scope>
    <source>
        <tissue evidence="4">Nenye</tissue>
    </source>
</reference>
<evidence type="ECO:0000313" key="5">
    <source>
        <dbReference type="Proteomes" id="UP001630127"/>
    </source>
</evidence>
<comment type="caution">
    <text evidence="4">The sequence shown here is derived from an EMBL/GenBank/DDBJ whole genome shotgun (WGS) entry which is preliminary data.</text>
</comment>
<protein>
    <recommendedName>
        <fullName evidence="6">Pentatricopeptide repeat-containing protein</fullName>
    </recommendedName>
</protein>
<dbReference type="Pfam" id="PF13041">
    <property type="entry name" value="PPR_2"/>
    <property type="match status" value="1"/>
</dbReference>
<dbReference type="Pfam" id="PF01535">
    <property type="entry name" value="PPR"/>
    <property type="match status" value="1"/>
</dbReference>
<dbReference type="Proteomes" id="UP001630127">
    <property type="component" value="Unassembled WGS sequence"/>
</dbReference>
<dbReference type="AlphaFoldDB" id="A0ABD3B5U3"/>
<feature type="repeat" description="PPR" evidence="3">
    <location>
        <begin position="79"/>
        <end position="113"/>
    </location>
</feature>
<dbReference type="PANTHER" id="PTHR47936:SF1">
    <property type="entry name" value="PENTATRICOPEPTIDE REPEAT-CONTAINING PROTEIN GUN1, CHLOROPLASTIC"/>
    <property type="match status" value="1"/>
</dbReference>
<proteinExistence type="inferred from homology"/>
<feature type="repeat" description="PPR" evidence="3">
    <location>
        <begin position="9"/>
        <end position="43"/>
    </location>
</feature>
<comment type="similarity">
    <text evidence="1">Belongs to the PPR family. P subfamily.</text>
</comment>
<organism evidence="4 5">
    <name type="scientific">Cinchona calisaya</name>
    <dbReference type="NCBI Taxonomy" id="153742"/>
    <lineage>
        <taxon>Eukaryota</taxon>
        <taxon>Viridiplantae</taxon>
        <taxon>Streptophyta</taxon>
        <taxon>Embryophyta</taxon>
        <taxon>Tracheophyta</taxon>
        <taxon>Spermatophyta</taxon>
        <taxon>Magnoliopsida</taxon>
        <taxon>eudicotyledons</taxon>
        <taxon>Gunneridae</taxon>
        <taxon>Pentapetalae</taxon>
        <taxon>asterids</taxon>
        <taxon>lamiids</taxon>
        <taxon>Gentianales</taxon>
        <taxon>Rubiaceae</taxon>
        <taxon>Cinchonoideae</taxon>
        <taxon>Cinchoneae</taxon>
        <taxon>Cinchona</taxon>
    </lineage>
</organism>